<dbReference type="PRINTS" id="PR01576">
    <property type="entry name" value="PDEFORMYLASE"/>
</dbReference>
<dbReference type="SUPFAM" id="SSF56420">
    <property type="entry name" value="Peptide deformylase"/>
    <property type="match status" value="1"/>
</dbReference>
<feature type="active site" evidence="6">
    <location>
        <position position="135"/>
    </location>
</feature>
<dbReference type="PANTHER" id="PTHR10458">
    <property type="entry name" value="PEPTIDE DEFORMYLASE"/>
    <property type="match status" value="1"/>
</dbReference>
<gene>
    <name evidence="6" type="primary">def</name>
    <name evidence="7" type="ORF">J7302_14650</name>
</gene>
<sequence>MAILNILEFPDPRLRTIAKPVDVVDDSVRKLIDDMFETMYAAPGIGLAATQVNVHKRVVVMDLSEDKSEPRVFINPEFESLTEEMDQYQEGCLSVPGFYENVDRPQKVRIKAIDRDGQPFELIAEGLLAVCIQHECDHLNGKLFVDYLSSLKRDRIKKKLEKQHRLQA</sequence>
<keyword evidence="5 6" id="KW-0408">Iron</keyword>
<comment type="catalytic activity">
    <reaction evidence="6">
        <text>N-terminal N-formyl-L-methionyl-[peptide] + H2O = N-terminal L-methionyl-[peptide] + formate</text>
        <dbReference type="Rhea" id="RHEA:24420"/>
        <dbReference type="Rhea" id="RHEA-COMP:10639"/>
        <dbReference type="Rhea" id="RHEA-COMP:10640"/>
        <dbReference type="ChEBI" id="CHEBI:15377"/>
        <dbReference type="ChEBI" id="CHEBI:15740"/>
        <dbReference type="ChEBI" id="CHEBI:49298"/>
        <dbReference type="ChEBI" id="CHEBI:64731"/>
        <dbReference type="EC" id="3.5.1.88"/>
    </reaction>
</comment>
<dbReference type="PANTHER" id="PTHR10458:SF21">
    <property type="entry name" value="PEPTIDE DEFORMYLASE"/>
    <property type="match status" value="1"/>
</dbReference>
<name>A0ABS5XI37_9GAMM</name>
<comment type="cofactor">
    <cofactor evidence="6">
        <name>Fe(2+)</name>
        <dbReference type="ChEBI" id="CHEBI:29033"/>
    </cofactor>
    <text evidence="6">Binds 1 Fe(2+) ion.</text>
</comment>
<dbReference type="CDD" id="cd00487">
    <property type="entry name" value="Pep_deformylase"/>
    <property type="match status" value="1"/>
</dbReference>
<comment type="similarity">
    <text evidence="1 6">Belongs to the polypeptide deformylase family.</text>
</comment>
<evidence type="ECO:0000256" key="2">
    <source>
        <dbReference type="ARBA" id="ARBA00022723"/>
    </source>
</evidence>
<evidence type="ECO:0000313" key="7">
    <source>
        <dbReference type="EMBL" id="MBT8767352.1"/>
    </source>
</evidence>
<evidence type="ECO:0000256" key="6">
    <source>
        <dbReference type="HAMAP-Rule" id="MF_00163"/>
    </source>
</evidence>
<proteinExistence type="inferred from homology"/>
<organism evidence="7 8">
    <name type="scientific">Metapseudomonas boanensis</name>
    <dbReference type="NCBI Taxonomy" id="2822138"/>
    <lineage>
        <taxon>Bacteria</taxon>
        <taxon>Pseudomonadati</taxon>
        <taxon>Pseudomonadota</taxon>
        <taxon>Gammaproteobacteria</taxon>
        <taxon>Pseudomonadales</taxon>
        <taxon>Pseudomonadaceae</taxon>
        <taxon>Metapseudomonas</taxon>
    </lineage>
</organism>
<comment type="caution">
    <text evidence="7">The sequence shown here is derived from an EMBL/GenBank/DDBJ whole genome shotgun (WGS) entry which is preliminary data.</text>
</comment>
<dbReference type="RefSeq" id="WP_215375865.1">
    <property type="nucleotide sequence ID" value="NZ_JAGTIS010000007.1"/>
</dbReference>
<keyword evidence="3 6" id="KW-0378">Hydrolase</keyword>
<dbReference type="NCBIfam" id="NF001159">
    <property type="entry name" value="PRK00150.1-3"/>
    <property type="match status" value="1"/>
</dbReference>
<reference evidence="7 8" key="1">
    <citation type="submission" date="2021-04" db="EMBL/GenBank/DDBJ databases">
        <title>Pseudomonas boanensis sp. nov., a bacterium isolated from river water used for household purposes in Boane District, Mozambique.</title>
        <authorList>
            <person name="Nicklasson M."/>
            <person name="Martin-Rodriguez A.J."/>
            <person name="Thorell K."/>
            <person name="Neves L."/>
            <person name="Mussagy A."/>
            <person name="Rydberg H.A."/>
            <person name="Hernroth B."/>
            <person name="Svensson-Stadler L."/>
            <person name="Sjoling A."/>
        </authorList>
    </citation>
    <scope>NUCLEOTIDE SEQUENCE [LARGE SCALE GENOMIC DNA]</scope>
    <source>
        <strain evidence="7 8">DB1</strain>
    </source>
</reference>
<evidence type="ECO:0000256" key="3">
    <source>
        <dbReference type="ARBA" id="ARBA00022801"/>
    </source>
</evidence>
<accession>A0ABS5XI37</accession>
<evidence type="ECO:0000313" key="8">
    <source>
        <dbReference type="Proteomes" id="UP001519667"/>
    </source>
</evidence>
<dbReference type="HAMAP" id="MF_00163">
    <property type="entry name" value="Pep_deformylase"/>
    <property type="match status" value="1"/>
</dbReference>
<dbReference type="NCBIfam" id="TIGR00079">
    <property type="entry name" value="pept_deformyl"/>
    <property type="match status" value="1"/>
</dbReference>
<feature type="binding site" evidence="6">
    <location>
        <position position="134"/>
    </location>
    <ligand>
        <name>Fe cation</name>
        <dbReference type="ChEBI" id="CHEBI:24875"/>
    </ligand>
</feature>
<dbReference type="Pfam" id="PF01327">
    <property type="entry name" value="Pep_deformylase"/>
    <property type="match status" value="1"/>
</dbReference>
<keyword evidence="8" id="KW-1185">Reference proteome</keyword>
<dbReference type="Proteomes" id="UP001519667">
    <property type="component" value="Unassembled WGS sequence"/>
</dbReference>
<evidence type="ECO:0000256" key="5">
    <source>
        <dbReference type="ARBA" id="ARBA00023004"/>
    </source>
</evidence>
<dbReference type="InterPro" id="IPR036821">
    <property type="entry name" value="Peptide_deformylase_sf"/>
</dbReference>
<dbReference type="EC" id="3.5.1.88" evidence="6"/>
<protein>
    <recommendedName>
        <fullName evidence="6">Peptide deformylase</fullName>
        <shortName evidence="6">PDF</shortName>
        <ecNumber evidence="6">3.5.1.88</ecNumber>
    </recommendedName>
    <alternativeName>
        <fullName evidence="6">Polypeptide deformylase</fullName>
    </alternativeName>
</protein>
<evidence type="ECO:0000256" key="1">
    <source>
        <dbReference type="ARBA" id="ARBA00010759"/>
    </source>
</evidence>
<comment type="function">
    <text evidence="6">Removes the formyl group from the N-terminal Met of newly synthesized proteins. Requires at least a dipeptide for an efficient rate of reaction. N-terminal L-methionine is a prerequisite for activity but the enzyme has broad specificity at other positions.</text>
</comment>
<dbReference type="InterPro" id="IPR023635">
    <property type="entry name" value="Peptide_deformylase"/>
</dbReference>
<dbReference type="EMBL" id="JAGTIS010000007">
    <property type="protein sequence ID" value="MBT8767352.1"/>
    <property type="molecule type" value="Genomic_DNA"/>
</dbReference>
<evidence type="ECO:0000256" key="4">
    <source>
        <dbReference type="ARBA" id="ARBA00022917"/>
    </source>
</evidence>
<keyword evidence="2 6" id="KW-0479">Metal-binding</keyword>
<feature type="binding site" evidence="6">
    <location>
        <position position="92"/>
    </location>
    <ligand>
        <name>Fe cation</name>
        <dbReference type="ChEBI" id="CHEBI:24875"/>
    </ligand>
</feature>
<dbReference type="PIRSF" id="PIRSF004749">
    <property type="entry name" value="Pep_def"/>
    <property type="match status" value="1"/>
</dbReference>
<dbReference type="GO" id="GO:0042586">
    <property type="term" value="F:peptide deformylase activity"/>
    <property type="evidence" value="ECO:0007669"/>
    <property type="project" value="UniProtKB-EC"/>
</dbReference>
<dbReference type="Gene3D" id="3.90.45.10">
    <property type="entry name" value="Peptide deformylase"/>
    <property type="match status" value="1"/>
</dbReference>
<feature type="binding site" evidence="6">
    <location>
        <position position="138"/>
    </location>
    <ligand>
        <name>Fe cation</name>
        <dbReference type="ChEBI" id="CHEBI:24875"/>
    </ligand>
</feature>
<keyword evidence="4 6" id="KW-0648">Protein biosynthesis</keyword>